<proteinExistence type="predicted"/>
<evidence type="ECO:0000313" key="1">
    <source>
        <dbReference type="EnsemblMetazoa" id="PPA30519.1"/>
    </source>
</evidence>
<dbReference type="Proteomes" id="UP000005239">
    <property type="component" value="Unassembled WGS sequence"/>
</dbReference>
<protein>
    <submittedName>
        <fullName evidence="1">Uncharacterized protein</fullName>
    </submittedName>
</protein>
<evidence type="ECO:0000313" key="2">
    <source>
        <dbReference type="Proteomes" id="UP000005239"/>
    </source>
</evidence>
<name>A0A2A6BS79_PRIPA</name>
<organism evidence="1 2">
    <name type="scientific">Pristionchus pacificus</name>
    <name type="common">Parasitic nematode worm</name>
    <dbReference type="NCBI Taxonomy" id="54126"/>
    <lineage>
        <taxon>Eukaryota</taxon>
        <taxon>Metazoa</taxon>
        <taxon>Ecdysozoa</taxon>
        <taxon>Nematoda</taxon>
        <taxon>Chromadorea</taxon>
        <taxon>Rhabditida</taxon>
        <taxon>Rhabditina</taxon>
        <taxon>Diplogasteromorpha</taxon>
        <taxon>Diplogasteroidea</taxon>
        <taxon>Neodiplogasteridae</taxon>
        <taxon>Pristionchus</taxon>
    </lineage>
</organism>
<dbReference type="AlphaFoldDB" id="A0A2A6BS79"/>
<sequence length="123" mass="14408">MRPAGQGWLHLPGKKSIFRRDTGLYPPSTEIPYTPKPVWTDGITVEELNAQRERKLAEEKEIDEPPQATAEEMEKRIEELEKLLTESLKRNIKLEMELEEKSRDAEKYRNIVTQMRSVLDKTE</sequence>
<dbReference type="EnsemblMetazoa" id="PPA30519.1">
    <property type="protein sequence ID" value="PPA30519.1"/>
    <property type="gene ID" value="WBGene00203387"/>
</dbReference>
<gene>
    <name evidence="1" type="primary">WBGene00203387</name>
</gene>
<accession>A0A2A6BS79</accession>
<reference evidence="1" key="2">
    <citation type="submission" date="2022-06" db="UniProtKB">
        <authorList>
            <consortium name="EnsemblMetazoa"/>
        </authorList>
    </citation>
    <scope>IDENTIFICATION</scope>
    <source>
        <strain evidence="1">PS312</strain>
    </source>
</reference>
<reference evidence="2" key="1">
    <citation type="journal article" date="2008" name="Nat. Genet.">
        <title>The Pristionchus pacificus genome provides a unique perspective on nematode lifestyle and parasitism.</title>
        <authorList>
            <person name="Dieterich C."/>
            <person name="Clifton S.W."/>
            <person name="Schuster L.N."/>
            <person name="Chinwalla A."/>
            <person name="Delehaunty K."/>
            <person name="Dinkelacker I."/>
            <person name="Fulton L."/>
            <person name="Fulton R."/>
            <person name="Godfrey J."/>
            <person name="Minx P."/>
            <person name="Mitreva M."/>
            <person name="Roeseler W."/>
            <person name="Tian H."/>
            <person name="Witte H."/>
            <person name="Yang S.P."/>
            <person name="Wilson R.K."/>
            <person name="Sommer R.J."/>
        </authorList>
    </citation>
    <scope>NUCLEOTIDE SEQUENCE [LARGE SCALE GENOMIC DNA]</scope>
    <source>
        <strain evidence="2">PS312</strain>
    </source>
</reference>
<accession>A0A8R1YJW3</accession>
<keyword evidence="2" id="KW-1185">Reference proteome</keyword>